<dbReference type="AlphaFoldDB" id="A0AAV8Y0E4"/>
<dbReference type="EMBL" id="JAPWTK010000238">
    <property type="protein sequence ID" value="KAJ8944814.1"/>
    <property type="molecule type" value="Genomic_DNA"/>
</dbReference>
<gene>
    <name evidence="2" type="ORF">NQ318_013150</name>
</gene>
<organism evidence="2 3">
    <name type="scientific">Aromia moschata</name>
    <dbReference type="NCBI Taxonomy" id="1265417"/>
    <lineage>
        <taxon>Eukaryota</taxon>
        <taxon>Metazoa</taxon>
        <taxon>Ecdysozoa</taxon>
        <taxon>Arthropoda</taxon>
        <taxon>Hexapoda</taxon>
        <taxon>Insecta</taxon>
        <taxon>Pterygota</taxon>
        <taxon>Neoptera</taxon>
        <taxon>Endopterygota</taxon>
        <taxon>Coleoptera</taxon>
        <taxon>Polyphaga</taxon>
        <taxon>Cucujiformia</taxon>
        <taxon>Chrysomeloidea</taxon>
        <taxon>Cerambycidae</taxon>
        <taxon>Cerambycinae</taxon>
        <taxon>Callichromatini</taxon>
        <taxon>Aromia</taxon>
    </lineage>
</organism>
<evidence type="ECO:0000256" key="1">
    <source>
        <dbReference type="SAM" id="MobiDB-lite"/>
    </source>
</evidence>
<proteinExistence type="predicted"/>
<dbReference type="GO" id="GO:0003676">
    <property type="term" value="F:nucleic acid binding"/>
    <property type="evidence" value="ECO:0007669"/>
    <property type="project" value="InterPro"/>
</dbReference>
<accession>A0AAV8Y0E4</accession>
<protein>
    <submittedName>
        <fullName evidence="2">Uncharacterized protein</fullName>
    </submittedName>
</protein>
<comment type="caution">
    <text evidence="2">The sequence shown here is derived from an EMBL/GenBank/DDBJ whole genome shotgun (WGS) entry which is preliminary data.</text>
</comment>
<name>A0AAV8Y0E4_9CUCU</name>
<dbReference type="Proteomes" id="UP001162162">
    <property type="component" value="Unassembled WGS sequence"/>
</dbReference>
<feature type="region of interest" description="Disordered" evidence="1">
    <location>
        <begin position="15"/>
        <end position="38"/>
    </location>
</feature>
<dbReference type="Gene3D" id="3.30.420.10">
    <property type="entry name" value="Ribonuclease H-like superfamily/Ribonuclease H"/>
    <property type="match status" value="1"/>
</dbReference>
<evidence type="ECO:0000313" key="2">
    <source>
        <dbReference type="EMBL" id="KAJ8944814.1"/>
    </source>
</evidence>
<reference evidence="2" key="1">
    <citation type="journal article" date="2023" name="Insect Mol. Biol.">
        <title>Genome sequencing provides insights into the evolution of gene families encoding plant cell wall-degrading enzymes in longhorned beetles.</title>
        <authorList>
            <person name="Shin N.R."/>
            <person name="Okamura Y."/>
            <person name="Kirsch R."/>
            <person name="Pauchet Y."/>
        </authorList>
    </citation>
    <scope>NUCLEOTIDE SEQUENCE</scope>
    <source>
        <strain evidence="2">AMC_N1</strain>
    </source>
</reference>
<sequence length="180" mass="20557">MNVYPAHKFLNGLHGLKRDVKRPKTIRAPDGPQRQKRTKTLKKLVKSALKGTRFESVEAVKAKATEVLNQLTEADFQHCIQQWKSRMERCRNRQGEYIESDKVANNNTAGELSALRNFDGRLWRHLRAAANCERGGQESTRDLLASTHPLLRRNVAGAGLDVRLFLRPPDPIKLATYRNF</sequence>
<dbReference type="InterPro" id="IPR036397">
    <property type="entry name" value="RNaseH_sf"/>
</dbReference>
<evidence type="ECO:0000313" key="3">
    <source>
        <dbReference type="Proteomes" id="UP001162162"/>
    </source>
</evidence>
<keyword evidence="3" id="KW-1185">Reference proteome</keyword>